<comment type="caution">
    <text evidence="2">The sequence shown here is derived from an EMBL/GenBank/DDBJ whole genome shotgun (WGS) entry which is preliminary data.</text>
</comment>
<evidence type="ECO:0000313" key="3">
    <source>
        <dbReference type="Proteomes" id="UP001291623"/>
    </source>
</evidence>
<sequence>MKQSGVTKPSIRALTKKKEREKASPVEGRKAKVGAGQRWKARSVGEKQILKALNSIAYELMAKPGSIMPTKIRGNTQFYPYFKVYM</sequence>
<gene>
    <name evidence="2" type="ORF">RND71_012968</name>
</gene>
<organism evidence="2 3">
    <name type="scientific">Anisodus tanguticus</name>
    <dbReference type="NCBI Taxonomy" id="243964"/>
    <lineage>
        <taxon>Eukaryota</taxon>
        <taxon>Viridiplantae</taxon>
        <taxon>Streptophyta</taxon>
        <taxon>Embryophyta</taxon>
        <taxon>Tracheophyta</taxon>
        <taxon>Spermatophyta</taxon>
        <taxon>Magnoliopsida</taxon>
        <taxon>eudicotyledons</taxon>
        <taxon>Gunneridae</taxon>
        <taxon>Pentapetalae</taxon>
        <taxon>asterids</taxon>
        <taxon>lamiids</taxon>
        <taxon>Solanales</taxon>
        <taxon>Solanaceae</taxon>
        <taxon>Solanoideae</taxon>
        <taxon>Hyoscyameae</taxon>
        <taxon>Anisodus</taxon>
    </lineage>
</organism>
<evidence type="ECO:0000256" key="1">
    <source>
        <dbReference type="SAM" id="MobiDB-lite"/>
    </source>
</evidence>
<proteinExistence type="predicted"/>
<reference evidence="2" key="1">
    <citation type="submission" date="2023-12" db="EMBL/GenBank/DDBJ databases">
        <title>Genome assembly of Anisodus tanguticus.</title>
        <authorList>
            <person name="Wang Y.-J."/>
        </authorList>
    </citation>
    <scope>NUCLEOTIDE SEQUENCE</scope>
    <source>
        <strain evidence="2">KB-2021</strain>
        <tissue evidence="2">Leaf</tissue>
    </source>
</reference>
<feature type="compositionally biased region" description="Basic and acidic residues" evidence="1">
    <location>
        <begin position="16"/>
        <end position="30"/>
    </location>
</feature>
<keyword evidence="3" id="KW-1185">Reference proteome</keyword>
<accession>A0AAE1VM94</accession>
<feature type="region of interest" description="Disordered" evidence="1">
    <location>
        <begin position="1"/>
        <end position="38"/>
    </location>
</feature>
<protein>
    <submittedName>
        <fullName evidence="2">Uncharacterized protein</fullName>
    </submittedName>
</protein>
<dbReference type="Proteomes" id="UP001291623">
    <property type="component" value="Unassembled WGS sequence"/>
</dbReference>
<dbReference type="EMBL" id="JAVYJV010000006">
    <property type="protein sequence ID" value="KAK4369176.1"/>
    <property type="molecule type" value="Genomic_DNA"/>
</dbReference>
<dbReference type="AlphaFoldDB" id="A0AAE1VM94"/>
<evidence type="ECO:0000313" key="2">
    <source>
        <dbReference type="EMBL" id="KAK4369176.1"/>
    </source>
</evidence>
<name>A0AAE1VM94_9SOLA</name>